<dbReference type="Pfam" id="PF07992">
    <property type="entry name" value="Pyr_redox_2"/>
    <property type="match status" value="1"/>
</dbReference>
<dbReference type="AlphaFoldDB" id="A0A4Y3KBU8"/>
<keyword evidence="7" id="KW-0489">Methyltransferase</keyword>
<dbReference type="Pfam" id="PF13649">
    <property type="entry name" value="Methyltransf_25"/>
    <property type="match status" value="1"/>
</dbReference>
<name>A0A4Y3KBU8_CELUD</name>
<dbReference type="InterPro" id="IPR023753">
    <property type="entry name" value="FAD/NAD-binding_dom"/>
</dbReference>
<keyword evidence="2" id="KW-0560">Oxidoreductase</keyword>
<proteinExistence type="predicted"/>
<accession>A0A4Y3KBU8</accession>
<feature type="region of interest" description="Disordered" evidence="4">
    <location>
        <begin position="1"/>
        <end position="37"/>
    </location>
</feature>
<keyword evidence="8" id="KW-1185">Reference proteome</keyword>
<dbReference type="CDD" id="cd02440">
    <property type="entry name" value="AdoMet_MTases"/>
    <property type="match status" value="1"/>
</dbReference>
<evidence type="ECO:0000313" key="8">
    <source>
        <dbReference type="Proteomes" id="UP000315842"/>
    </source>
</evidence>
<sequence length="566" mass="58789">MTHERTHGHRHDEPAQDAPAARPTPPTPDPPAADRPWDVVVAGGGPAGLAAALVLSRARRRVLVVDAGAPRNAPAAHAHGFLTRDGAAPRALLAHGRDEVLGYGGEVLPGRVTAVEGELGAFVVTLEGGTRLAARAVVSATGGRDALPDVPGLAQRWGRDVLHCPYCHGWEVGDGRVVVAAEGPLGVHAALLWRQWTPRVTLLRPDAALPADEAARLAARGVRVALGRLAGLVVTDDRLTGVRSDAGETLAADALVVRTLLEADDEHLAPLGLRAEPVEHAGVVVARAVPTDAWGGTGVPGVRVAGNVSDPAATVLVSAAQGATVAGMLNAELVELDAREAVGRWRGLTSGPDATSAWSLDAHGWEERYGTAPAVWSGQPNAALVAQTAHLTPGTALDLGAGEGRDAVWLAQRGWRVTAVDFAATALERGARAAQQAGVDVRWVQADLATPDERALDGGSTFDLVTSHFLHLAPQARRGHVARAARLVAPGGTLLLVQHHALDLAAPVGLPDDPSMFPGADEVRDELLALDAAWTVEVALAVPRHATTREGETVTVHDAVLRARRA</sequence>
<gene>
    <name evidence="7" type="ORF">CUD01_16100</name>
</gene>
<dbReference type="Gene3D" id="3.50.50.60">
    <property type="entry name" value="FAD/NAD(P)-binding domain"/>
    <property type="match status" value="2"/>
</dbReference>
<feature type="compositionally biased region" description="Pro residues" evidence="4">
    <location>
        <begin position="22"/>
        <end position="33"/>
    </location>
</feature>
<dbReference type="InterPro" id="IPR041698">
    <property type="entry name" value="Methyltransf_25"/>
</dbReference>
<dbReference type="InterPro" id="IPR050097">
    <property type="entry name" value="Ferredoxin-NADP_redctase_2"/>
</dbReference>
<evidence type="ECO:0000259" key="6">
    <source>
        <dbReference type="Pfam" id="PF13649"/>
    </source>
</evidence>
<dbReference type="EMBL" id="BJLP01000023">
    <property type="protein sequence ID" value="GEA81166.1"/>
    <property type="molecule type" value="Genomic_DNA"/>
</dbReference>
<comment type="catalytic activity">
    <reaction evidence="3">
        <text>[thioredoxin]-dithiol + NADP(+) = [thioredoxin]-disulfide + NADPH + H(+)</text>
        <dbReference type="Rhea" id="RHEA:20345"/>
        <dbReference type="Rhea" id="RHEA-COMP:10698"/>
        <dbReference type="Rhea" id="RHEA-COMP:10700"/>
        <dbReference type="ChEBI" id="CHEBI:15378"/>
        <dbReference type="ChEBI" id="CHEBI:29950"/>
        <dbReference type="ChEBI" id="CHEBI:50058"/>
        <dbReference type="ChEBI" id="CHEBI:57783"/>
        <dbReference type="ChEBI" id="CHEBI:58349"/>
        <dbReference type="EC" id="1.8.1.9"/>
    </reaction>
</comment>
<evidence type="ECO:0000259" key="5">
    <source>
        <dbReference type="Pfam" id="PF07992"/>
    </source>
</evidence>
<dbReference type="PANTHER" id="PTHR48105">
    <property type="entry name" value="THIOREDOXIN REDUCTASE 1-RELATED-RELATED"/>
    <property type="match status" value="1"/>
</dbReference>
<dbReference type="RefSeq" id="WP_141320170.1">
    <property type="nucleotide sequence ID" value="NZ_BJLP01000023.1"/>
</dbReference>
<dbReference type="PRINTS" id="PR00368">
    <property type="entry name" value="FADPNR"/>
</dbReference>
<protein>
    <submittedName>
        <fullName evidence="7">Methyltransferase</fullName>
    </submittedName>
</protein>
<feature type="compositionally biased region" description="Basic and acidic residues" evidence="4">
    <location>
        <begin position="1"/>
        <end position="14"/>
    </location>
</feature>
<dbReference type="SUPFAM" id="SSF51905">
    <property type="entry name" value="FAD/NAD(P)-binding domain"/>
    <property type="match status" value="1"/>
</dbReference>
<feature type="domain" description="FAD/NAD(P)-binding" evidence="5">
    <location>
        <begin position="38"/>
        <end position="321"/>
    </location>
</feature>
<dbReference type="SUPFAM" id="SSF53335">
    <property type="entry name" value="S-adenosyl-L-methionine-dependent methyltransferases"/>
    <property type="match status" value="1"/>
</dbReference>
<keyword evidence="1" id="KW-0285">Flavoprotein</keyword>
<evidence type="ECO:0000256" key="1">
    <source>
        <dbReference type="ARBA" id="ARBA00022630"/>
    </source>
</evidence>
<dbReference type="Gene3D" id="3.40.50.150">
    <property type="entry name" value="Vaccinia Virus protein VP39"/>
    <property type="match status" value="1"/>
</dbReference>
<dbReference type="GO" id="GO:0032259">
    <property type="term" value="P:methylation"/>
    <property type="evidence" value="ECO:0007669"/>
    <property type="project" value="UniProtKB-KW"/>
</dbReference>
<dbReference type="PRINTS" id="PR00469">
    <property type="entry name" value="PNDRDTASEII"/>
</dbReference>
<dbReference type="InterPro" id="IPR029063">
    <property type="entry name" value="SAM-dependent_MTases_sf"/>
</dbReference>
<dbReference type="InterPro" id="IPR036188">
    <property type="entry name" value="FAD/NAD-bd_sf"/>
</dbReference>
<evidence type="ECO:0000256" key="2">
    <source>
        <dbReference type="ARBA" id="ARBA00023002"/>
    </source>
</evidence>
<feature type="domain" description="Methyltransferase" evidence="6">
    <location>
        <begin position="397"/>
        <end position="492"/>
    </location>
</feature>
<dbReference type="GO" id="GO:0004791">
    <property type="term" value="F:thioredoxin-disulfide reductase (NADPH) activity"/>
    <property type="evidence" value="ECO:0007669"/>
    <property type="project" value="UniProtKB-EC"/>
</dbReference>
<reference evidence="7 8" key="1">
    <citation type="submission" date="2019-06" db="EMBL/GenBank/DDBJ databases">
        <title>Whole genome shotgun sequence of Cellulomonas uda NBRC 3747.</title>
        <authorList>
            <person name="Hosoyama A."/>
            <person name="Uohara A."/>
            <person name="Ohji S."/>
            <person name="Ichikawa N."/>
        </authorList>
    </citation>
    <scope>NUCLEOTIDE SEQUENCE [LARGE SCALE GENOMIC DNA]</scope>
    <source>
        <strain evidence="7 8">NBRC 3747</strain>
    </source>
</reference>
<comment type="caution">
    <text evidence="7">The sequence shown here is derived from an EMBL/GenBank/DDBJ whole genome shotgun (WGS) entry which is preliminary data.</text>
</comment>
<organism evidence="7 8">
    <name type="scientific">Cellulomonas uda</name>
    <dbReference type="NCBI Taxonomy" id="1714"/>
    <lineage>
        <taxon>Bacteria</taxon>
        <taxon>Bacillati</taxon>
        <taxon>Actinomycetota</taxon>
        <taxon>Actinomycetes</taxon>
        <taxon>Micrococcales</taxon>
        <taxon>Cellulomonadaceae</taxon>
        <taxon>Cellulomonas</taxon>
    </lineage>
</organism>
<dbReference type="GO" id="GO:0008168">
    <property type="term" value="F:methyltransferase activity"/>
    <property type="evidence" value="ECO:0007669"/>
    <property type="project" value="UniProtKB-KW"/>
</dbReference>
<dbReference type="Proteomes" id="UP000315842">
    <property type="component" value="Unassembled WGS sequence"/>
</dbReference>
<keyword evidence="7" id="KW-0808">Transferase</keyword>
<evidence type="ECO:0000313" key="7">
    <source>
        <dbReference type="EMBL" id="GEA81166.1"/>
    </source>
</evidence>
<evidence type="ECO:0000256" key="3">
    <source>
        <dbReference type="ARBA" id="ARBA00048132"/>
    </source>
</evidence>
<evidence type="ECO:0000256" key="4">
    <source>
        <dbReference type="SAM" id="MobiDB-lite"/>
    </source>
</evidence>